<dbReference type="InterPro" id="IPR036691">
    <property type="entry name" value="Endo/exonu/phosph_ase_sf"/>
</dbReference>
<keyword evidence="1" id="KW-0732">Signal</keyword>
<feature type="domain" description="Secretion system C-terminal sorting" evidence="2">
    <location>
        <begin position="330"/>
        <end position="393"/>
    </location>
</feature>
<dbReference type="EMBL" id="ABIB01000009">
    <property type="protein sequence ID" value="EDP95350.1"/>
    <property type="molecule type" value="Genomic_DNA"/>
</dbReference>
<evidence type="ECO:0000313" key="4">
    <source>
        <dbReference type="Proteomes" id="UP000002945"/>
    </source>
</evidence>
<dbReference type="AlphaFoldDB" id="A9E4D2"/>
<accession>A9E4D2</accession>
<dbReference type="eggNOG" id="COG2374">
    <property type="taxonomic scope" value="Bacteria"/>
</dbReference>
<comment type="caution">
    <text evidence="3">The sequence shown here is derived from an EMBL/GenBank/DDBJ whole genome shotgun (WGS) entry which is preliminary data.</text>
</comment>
<dbReference type="SUPFAM" id="SSF56219">
    <property type="entry name" value="DNase I-like"/>
    <property type="match status" value="1"/>
</dbReference>
<sequence length="395" mass="44570">MFYNLLNFPELSLDRLDELEIIISDYQPDLFMVCELNDQFGAGLILNRLQMINPNYAQAIYFNNTSDDNGSDSNLLQNLIYYDSSKFILEGQDIITTNLRDFNRYTLKLNTVNQATNPIRLEVFVTHLKAGNSPEDELLRFLMVEEFVSYLSTIDPNSKVLLAGDLNLYTSNDITFQKLIDVTNAIPLVDPINRLGDWHTNSAFLDVLTQSTRTQGGLGGASGGFDDRFDFILTSGNVLTNSDLYYVPNSYKSYGNNLNPNCYNRAINSSDCAEVPGSGVSYSQTLRNALHDMSDHLPVVMELETNEQLLSTTEFTATNTLQFIRGNVTNNQLDFVLNSSQTDNKYVIYDVLAQKLMSGTIENNDITSVDVSNLPTGIYYLKINNYTETKKFIKR</sequence>
<dbReference type="InterPro" id="IPR026444">
    <property type="entry name" value="Secre_tail"/>
</dbReference>
<proteinExistence type="predicted"/>
<gene>
    <name evidence="3" type="ORF">KAOT1_09766</name>
</gene>
<reference evidence="3 4" key="1">
    <citation type="journal article" date="2011" name="J. Bacteriol.">
        <title>Genome sequence of the algicidal bacterium Kordia algicida OT-1.</title>
        <authorList>
            <person name="Lee H.S."/>
            <person name="Kang S.G."/>
            <person name="Kwon K.K."/>
            <person name="Lee J.H."/>
            <person name="Kim S.J."/>
        </authorList>
    </citation>
    <scope>NUCLEOTIDE SEQUENCE [LARGE SCALE GENOMIC DNA]</scope>
    <source>
        <strain evidence="3 4">OT-1</strain>
    </source>
</reference>
<dbReference type="Proteomes" id="UP000002945">
    <property type="component" value="Unassembled WGS sequence"/>
</dbReference>
<keyword evidence="4" id="KW-1185">Reference proteome</keyword>
<evidence type="ECO:0000256" key="1">
    <source>
        <dbReference type="ARBA" id="ARBA00022729"/>
    </source>
</evidence>
<protein>
    <recommendedName>
        <fullName evidence="2">Secretion system C-terminal sorting domain-containing protein</fullName>
    </recommendedName>
</protein>
<name>A9E4D2_9FLAO</name>
<dbReference type="STRING" id="391587.KAOT1_09766"/>
<evidence type="ECO:0000259" key="2">
    <source>
        <dbReference type="Pfam" id="PF18962"/>
    </source>
</evidence>
<organism evidence="3 4">
    <name type="scientific">Kordia algicida OT-1</name>
    <dbReference type="NCBI Taxonomy" id="391587"/>
    <lineage>
        <taxon>Bacteria</taxon>
        <taxon>Pseudomonadati</taxon>
        <taxon>Bacteroidota</taxon>
        <taxon>Flavobacteriia</taxon>
        <taxon>Flavobacteriales</taxon>
        <taxon>Flavobacteriaceae</taxon>
        <taxon>Kordia</taxon>
    </lineage>
</organism>
<dbReference type="HOGENOM" id="CLU_656627_0_0_10"/>
<evidence type="ECO:0000313" key="3">
    <source>
        <dbReference type="EMBL" id="EDP95350.1"/>
    </source>
</evidence>
<dbReference type="Gene3D" id="3.60.10.10">
    <property type="entry name" value="Endonuclease/exonuclease/phosphatase"/>
    <property type="match status" value="1"/>
</dbReference>
<dbReference type="NCBIfam" id="TIGR04183">
    <property type="entry name" value="Por_Secre_tail"/>
    <property type="match status" value="1"/>
</dbReference>
<dbReference type="Pfam" id="PF18962">
    <property type="entry name" value="Por_Secre_tail"/>
    <property type="match status" value="1"/>
</dbReference>